<evidence type="ECO:0000259" key="1">
    <source>
        <dbReference type="Pfam" id="PF18135"/>
    </source>
</evidence>
<reference evidence="2" key="2">
    <citation type="journal article" date="2022" name="BMC Genomics">
        <title>Comparative genome analysis of mycobacteria focusing on tRNA and non-coding RNA.</title>
        <authorList>
            <person name="Behra P.R.K."/>
            <person name="Pettersson B.M.F."/>
            <person name="Ramesh M."/>
            <person name="Das S."/>
            <person name="Dasgupta S."/>
            <person name="Kirsebom L.A."/>
        </authorList>
    </citation>
    <scope>NUCLEOTIDE SEQUENCE</scope>
    <source>
        <strain evidence="2">DSM 45439</strain>
    </source>
</reference>
<sequence>MRWRGIPAAVWDYKIGGFQVLRKWLSYREKRVLGRDISIEETRAFTNIARRLTAVVRRGPELDRNYLAVTEAAYSP</sequence>
<feature type="domain" description="Type ISP restriction-modification enzyme LLaBIII C-terminal specificity" evidence="1">
    <location>
        <begin position="2"/>
        <end position="45"/>
    </location>
</feature>
<dbReference type="RefSeq" id="WP_139800224.1">
    <property type="nucleotide sequence ID" value="NZ_JACKTG010000073.1"/>
</dbReference>
<dbReference type="Pfam" id="PF18135">
    <property type="entry name" value="Type_ISP_C"/>
    <property type="match status" value="1"/>
</dbReference>
<evidence type="ECO:0000313" key="2">
    <source>
        <dbReference type="EMBL" id="MCV6991823.1"/>
    </source>
</evidence>
<reference evidence="2" key="1">
    <citation type="submission" date="2020-07" db="EMBL/GenBank/DDBJ databases">
        <authorList>
            <person name="Pettersson B.M.F."/>
            <person name="Behra P.R.K."/>
            <person name="Ramesh M."/>
            <person name="Das S."/>
            <person name="Dasgupta S."/>
            <person name="Kirsebom L.A."/>
        </authorList>
    </citation>
    <scope>NUCLEOTIDE SEQUENCE</scope>
    <source>
        <strain evidence="2">DSM 45439</strain>
    </source>
</reference>
<dbReference type="InterPro" id="IPR041635">
    <property type="entry name" value="Type_ISP_LLaBIII_C"/>
</dbReference>
<dbReference type="Proteomes" id="UP001207588">
    <property type="component" value="Unassembled WGS sequence"/>
</dbReference>
<name>A0AAW5S8M4_MYCBC</name>
<organism evidence="2 3">
    <name type="scientific">Mycobacterium bouchedurhonense</name>
    <dbReference type="NCBI Taxonomy" id="701041"/>
    <lineage>
        <taxon>Bacteria</taxon>
        <taxon>Bacillati</taxon>
        <taxon>Actinomycetota</taxon>
        <taxon>Actinomycetes</taxon>
        <taxon>Mycobacteriales</taxon>
        <taxon>Mycobacteriaceae</taxon>
        <taxon>Mycobacterium</taxon>
        <taxon>Mycobacterium avium complex (MAC)</taxon>
    </lineage>
</organism>
<proteinExistence type="predicted"/>
<gene>
    <name evidence="2" type="ORF">H7I91_21545</name>
</gene>
<evidence type="ECO:0000313" key="3">
    <source>
        <dbReference type="Proteomes" id="UP001207588"/>
    </source>
</evidence>
<dbReference type="AlphaFoldDB" id="A0AAW5S8M4"/>
<dbReference type="EMBL" id="JACKTG010000073">
    <property type="protein sequence ID" value="MCV6991823.1"/>
    <property type="molecule type" value="Genomic_DNA"/>
</dbReference>
<comment type="caution">
    <text evidence="2">The sequence shown here is derived from an EMBL/GenBank/DDBJ whole genome shotgun (WGS) entry which is preliminary data.</text>
</comment>
<accession>A0AAW5S8M4</accession>
<protein>
    <recommendedName>
        <fullName evidence="1">Type ISP restriction-modification enzyme LLaBIII C-terminal specificity domain-containing protein</fullName>
    </recommendedName>
</protein>